<keyword evidence="1" id="KW-0472">Membrane</keyword>
<comment type="caution">
    <text evidence="2">The sequence shown here is derived from an EMBL/GenBank/DDBJ whole genome shotgun (WGS) entry which is preliminary data.</text>
</comment>
<reference evidence="2 3" key="1">
    <citation type="submission" date="2016-08" db="EMBL/GenBank/DDBJ databases">
        <authorList>
            <person name="Seilhamer J.J."/>
        </authorList>
    </citation>
    <scope>NUCLEOTIDE SEQUENCE [LARGE SCALE GENOMIC DNA]</scope>
    <source>
        <strain evidence="2 3">KCTC 42603</strain>
    </source>
</reference>
<keyword evidence="3" id="KW-1185">Reference proteome</keyword>
<evidence type="ECO:0000313" key="3">
    <source>
        <dbReference type="Proteomes" id="UP000175691"/>
    </source>
</evidence>
<name>A0A1E7Z5N7_9ALTE</name>
<dbReference type="RefSeq" id="WP_070127662.1">
    <property type="nucleotide sequence ID" value="NZ_MDHN01000043.1"/>
</dbReference>
<proteinExistence type="predicted"/>
<evidence type="ECO:0000313" key="2">
    <source>
        <dbReference type="EMBL" id="OFC68810.1"/>
    </source>
</evidence>
<evidence type="ECO:0000256" key="1">
    <source>
        <dbReference type="SAM" id="Phobius"/>
    </source>
</evidence>
<dbReference type="OrthoDB" id="6335165at2"/>
<dbReference type="Proteomes" id="UP000175691">
    <property type="component" value="Unassembled WGS sequence"/>
</dbReference>
<feature type="transmembrane region" description="Helical" evidence="1">
    <location>
        <begin position="63"/>
        <end position="83"/>
    </location>
</feature>
<keyword evidence="1" id="KW-0812">Transmembrane</keyword>
<keyword evidence="1" id="KW-1133">Transmembrane helix</keyword>
<sequence>MSFDNFPLQEGSAEDTFGMNNAEASTEGFLGNTVSQLRTLWQQRLCLFRDAEKSLQKAKRLMAAWMVVVVAGFSMLSFSLFVAPVTSEWMFAGGFIAFAMGMIFQPFCYVWVKQQRKHRDALSRRFYVSNHEVEITDSHLVLINRGNYAAVTQVPILEH</sequence>
<gene>
    <name evidence="2" type="ORF">BFC18_00830</name>
</gene>
<feature type="transmembrane region" description="Helical" evidence="1">
    <location>
        <begin position="89"/>
        <end position="112"/>
    </location>
</feature>
<dbReference type="STRING" id="1656094.BFC18_00830"/>
<accession>A0A1E7Z5N7</accession>
<dbReference type="EMBL" id="MDHN01000043">
    <property type="protein sequence ID" value="OFC68810.1"/>
    <property type="molecule type" value="Genomic_DNA"/>
</dbReference>
<protein>
    <submittedName>
        <fullName evidence="2">Uncharacterized protein</fullName>
    </submittedName>
</protein>
<dbReference type="AlphaFoldDB" id="A0A1E7Z5N7"/>
<organism evidence="2 3">
    <name type="scientific">Alteromonas confluentis</name>
    <dbReference type="NCBI Taxonomy" id="1656094"/>
    <lineage>
        <taxon>Bacteria</taxon>
        <taxon>Pseudomonadati</taxon>
        <taxon>Pseudomonadota</taxon>
        <taxon>Gammaproteobacteria</taxon>
        <taxon>Alteromonadales</taxon>
        <taxon>Alteromonadaceae</taxon>
        <taxon>Alteromonas/Salinimonas group</taxon>
        <taxon>Alteromonas</taxon>
    </lineage>
</organism>